<feature type="transmembrane region" description="Helical" evidence="1">
    <location>
        <begin position="344"/>
        <end position="365"/>
    </location>
</feature>
<evidence type="ECO:0000256" key="1">
    <source>
        <dbReference type="SAM" id="Phobius"/>
    </source>
</evidence>
<evidence type="ECO:0000313" key="3">
    <source>
        <dbReference type="EMBL" id="KAE7995539.1"/>
    </source>
</evidence>
<keyword evidence="1" id="KW-0812">Transmembrane</keyword>
<feature type="transmembrane region" description="Helical" evidence="1">
    <location>
        <begin position="248"/>
        <end position="266"/>
    </location>
</feature>
<name>A0A5N6QA96_9ROSI</name>
<dbReference type="InterPro" id="IPR007658">
    <property type="entry name" value="DUF594"/>
</dbReference>
<feature type="transmembrane region" description="Helical" evidence="1">
    <location>
        <begin position="157"/>
        <end position="178"/>
    </location>
</feature>
<feature type="transmembrane region" description="Helical" evidence="1">
    <location>
        <begin position="312"/>
        <end position="332"/>
    </location>
</feature>
<dbReference type="PANTHER" id="PTHR31325">
    <property type="entry name" value="OS01G0798800 PROTEIN-RELATED"/>
    <property type="match status" value="1"/>
</dbReference>
<accession>A0A5N6QA96</accession>
<dbReference type="Pfam" id="PF13968">
    <property type="entry name" value="DUF4220"/>
    <property type="match status" value="1"/>
</dbReference>
<dbReference type="InterPro" id="IPR025315">
    <property type="entry name" value="DUF4220"/>
</dbReference>
<feature type="transmembrane region" description="Helical" evidence="1">
    <location>
        <begin position="126"/>
        <end position="145"/>
    </location>
</feature>
<keyword evidence="4" id="KW-1185">Reference proteome</keyword>
<proteinExistence type="predicted"/>
<dbReference type="AlphaFoldDB" id="A0A5N6QA96"/>
<feature type="transmembrane region" description="Helical" evidence="1">
    <location>
        <begin position="16"/>
        <end position="36"/>
    </location>
</feature>
<dbReference type="Pfam" id="PF04578">
    <property type="entry name" value="DUF594"/>
    <property type="match status" value="1"/>
</dbReference>
<gene>
    <name evidence="3" type="ORF">FH972_000320</name>
</gene>
<dbReference type="Proteomes" id="UP000327013">
    <property type="component" value="Chromosome 1"/>
</dbReference>
<evidence type="ECO:0000259" key="2">
    <source>
        <dbReference type="Pfam" id="PF13968"/>
    </source>
</evidence>
<keyword evidence="1" id="KW-1133">Transmembrane helix</keyword>
<evidence type="ECO:0000313" key="4">
    <source>
        <dbReference type="Proteomes" id="UP000327013"/>
    </source>
</evidence>
<keyword evidence="1" id="KW-0472">Membrane</keyword>
<organism evidence="3 4">
    <name type="scientific">Carpinus fangiana</name>
    <dbReference type="NCBI Taxonomy" id="176857"/>
    <lineage>
        <taxon>Eukaryota</taxon>
        <taxon>Viridiplantae</taxon>
        <taxon>Streptophyta</taxon>
        <taxon>Embryophyta</taxon>
        <taxon>Tracheophyta</taxon>
        <taxon>Spermatophyta</taxon>
        <taxon>Magnoliopsida</taxon>
        <taxon>eudicotyledons</taxon>
        <taxon>Gunneridae</taxon>
        <taxon>Pentapetalae</taxon>
        <taxon>rosids</taxon>
        <taxon>fabids</taxon>
        <taxon>Fagales</taxon>
        <taxon>Betulaceae</taxon>
        <taxon>Carpinus</taxon>
    </lineage>
</organism>
<protein>
    <recommendedName>
        <fullName evidence="2">DUF4220 domain-containing protein</fullName>
    </recommendedName>
</protein>
<feature type="domain" description="DUF4220" evidence="2">
    <location>
        <begin position="50"/>
        <end position="434"/>
    </location>
</feature>
<dbReference type="OrthoDB" id="1689146at2759"/>
<reference evidence="3 4" key="1">
    <citation type="submission" date="2019-06" db="EMBL/GenBank/DDBJ databases">
        <title>A chromosomal-level reference genome of Carpinus fangiana (Coryloideae, Betulaceae).</title>
        <authorList>
            <person name="Yang X."/>
            <person name="Wang Z."/>
            <person name="Zhang L."/>
            <person name="Hao G."/>
            <person name="Liu J."/>
            <person name="Yang Y."/>
        </authorList>
    </citation>
    <scope>NUCLEOTIDE SEQUENCE [LARGE SCALE GENOMIC DNA]</scope>
    <source>
        <strain evidence="3">Cfa_2016G</strain>
        <tissue evidence="3">Leaf</tissue>
    </source>
</reference>
<dbReference type="EMBL" id="CM017321">
    <property type="protein sequence ID" value="KAE7995539.1"/>
    <property type="molecule type" value="Genomic_DNA"/>
</dbReference>
<sequence length="746" mass="86337">MSILSSTTKFYDKWNVRGFVLFSLFLQTILILFAPFRKRTRCGFVIFSIWIAYLVADWAANFAVGLISNSQKDIRQNRALPNYDHNAAEHAADHADILAFWAPFLLLHLGGPDTITAFALEDNALWLRHLVGLISQVSAAFLVFNQSFPRNRLWMPTVLLFAAGIIKYVERTCALFLANLDKFRKSKLKKADPGPNYAKIMEEYASKKEAKLPARIELIREPNKESKIARYAAVDEGPLDDVKVVRHAYHFFNIFNGLIVDLIFSFHERDESRMFFNKRTPDDAFKVIAVELNFIYELLYTKVLVVHSKPGYFVRFVSWCVVVASLSIFYTIEKRGFGKVDVGITYSLLFGAIALDTIALLMLAFSDWTVASIPQNSPICLEAINRCFLSLLRHYLKLKRINWWKKKPSCWDRARQVLLRRWSESLNQYNLIHYCLKERPKKKRGPFDRSCRILIDLFEKCGFLKDFYDNFYYVSSKPFEEKLWEFIFFQIKKKSDLADEPETAKSIRSARGGWVLQNTEWTIIESSSRKLMHYIVDVDFDQSLILWHIATDLCYHTKDNQSDTTDNQSDEDTSNRREFCKILSDYMLYLLIMQPTMMSAVAGIGEIRFRDTCAEAKEFFDRKELPKGPKEEIKKVACEMILEVNTDVEPVAVKGDRSKSVMFDACILAKELRNLETKKRWGLMSEMWVELLSYAASHCRANTHAAQLSKGGQLITFVWLLMAHFGIGEQFQINEGQARAKLIVDK</sequence>
<feature type="transmembrane region" description="Helical" evidence="1">
    <location>
        <begin position="43"/>
        <end position="67"/>
    </location>
</feature>